<dbReference type="OrthoDB" id="8525901at2"/>
<dbReference type="PANTHER" id="PTHR42280">
    <property type="entry name" value="CITG FAMILY PROTEIN"/>
    <property type="match status" value="1"/>
</dbReference>
<accession>A0A517RBH0</accession>
<dbReference type="RefSeq" id="WP_145212396.1">
    <property type="nucleotide sequence ID" value="NZ_CP036269.1"/>
</dbReference>
<keyword evidence="2" id="KW-1185">Reference proteome</keyword>
<evidence type="ECO:0000313" key="1">
    <source>
        <dbReference type="EMBL" id="QDT41193.1"/>
    </source>
</evidence>
<dbReference type="GO" id="GO:0005524">
    <property type="term" value="F:ATP binding"/>
    <property type="evidence" value="ECO:0007669"/>
    <property type="project" value="InterPro"/>
</dbReference>
<dbReference type="Proteomes" id="UP000317171">
    <property type="component" value="Chromosome"/>
</dbReference>
<reference evidence="1 2" key="1">
    <citation type="submission" date="2019-02" db="EMBL/GenBank/DDBJ databases">
        <title>Deep-cultivation of Planctomycetes and their phenomic and genomic characterization uncovers novel biology.</title>
        <authorList>
            <person name="Wiegand S."/>
            <person name="Jogler M."/>
            <person name="Boedeker C."/>
            <person name="Pinto D."/>
            <person name="Vollmers J."/>
            <person name="Rivas-Marin E."/>
            <person name="Kohn T."/>
            <person name="Peeters S.H."/>
            <person name="Heuer A."/>
            <person name="Rast P."/>
            <person name="Oberbeckmann S."/>
            <person name="Bunk B."/>
            <person name="Jeske O."/>
            <person name="Meyerdierks A."/>
            <person name="Storesund J.E."/>
            <person name="Kallscheuer N."/>
            <person name="Luecker S."/>
            <person name="Lage O.M."/>
            <person name="Pohl T."/>
            <person name="Merkel B.J."/>
            <person name="Hornburger P."/>
            <person name="Mueller R.-W."/>
            <person name="Bruemmer F."/>
            <person name="Labrenz M."/>
            <person name="Spormann A.M."/>
            <person name="Op den Camp H."/>
            <person name="Overmann J."/>
            <person name="Amann R."/>
            <person name="Jetten M.S.M."/>
            <person name="Mascher T."/>
            <person name="Medema M.H."/>
            <person name="Devos D.P."/>
            <person name="Kaster A.-K."/>
            <person name="Ovreas L."/>
            <person name="Rohde M."/>
            <person name="Galperin M.Y."/>
            <person name="Jogler C."/>
        </authorList>
    </citation>
    <scope>NUCLEOTIDE SEQUENCE [LARGE SCALE GENOMIC DNA]</scope>
    <source>
        <strain evidence="1 2">Pan241w</strain>
    </source>
</reference>
<dbReference type="Gene3D" id="1.10.4200.10">
    <property type="entry name" value="Triphosphoribosyl-dephospho-CoA protein"/>
    <property type="match status" value="1"/>
</dbReference>
<organism evidence="1 2">
    <name type="scientific">Gimesia alba</name>
    <dbReference type="NCBI Taxonomy" id="2527973"/>
    <lineage>
        <taxon>Bacteria</taxon>
        <taxon>Pseudomonadati</taxon>
        <taxon>Planctomycetota</taxon>
        <taxon>Planctomycetia</taxon>
        <taxon>Planctomycetales</taxon>
        <taxon>Planctomycetaceae</taxon>
        <taxon>Gimesia</taxon>
    </lineage>
</organism>
<dbReference type="PANTHER" id="PTHR42280:SF1">
    <property type="entry name" value="CITG FAMILY PROTEIN"/>
    <property type="match status" value="1"/>
</dbReference>
<gene>
    <name evidence="1" type="ORF">Pan241w_12530</name>
</gene>
<dbReference type="Pfam" id="PF01874">
    <property type="entry name" value="CitG"/>
    <property type="match status" value="1"/>
</dbReference>
<dbReference type="EMBL" id="CP036269">
    <property type="protein sequence ID" value="QDT41193.1"/>
    <property type="molecule type" value="Genomic_DNA"/>
</dbReference>
<dbReference type="KEGG" id="gaz:Pan241w_12530"/>
<proteinExistence type="predicted"/>
<dbReference type="GO" id="GO:0046917">
    <property type="term" value="F:triphosphoribosyl-dephospho-CoA synthase activity"/>
    <property type="evidence" value="ECO:0007669"/>
    <property type="project" value="InterPro"/>
</dbReference>
<protein>
    <submittedName>
        <fullName evidence="1">Triphosphoribosyl-dephospho-CoA synthase</fullName>
    </submittedName>
</protein>
<name>A0A517RBH0_9PLAN</name>
<evidence type="ECO:0000313" key="2">
    <source>
        <dbReference type="Proteomes" id="UP000317171"/>
    </source>
</evidence>
<sequence length="300" mass="32864">MSQNNQQLEHWIYLACLMEATAKKPGNVHPEAAFPDLTYSDFLKSAAVIAPILAHATPDTIGPIIKECISETQKVIPSNSNLGMVLLLTPLAAVSQEQTIAAGIDSVLDQLTIQDSREVYEAIRIAKPGGLGKTESEDVATEPTGTLRDVMCLAANRDLVAREFAHAFRITLELAVPALQELWNQGADWGEAVIRLQLRLMSEFPDTLIARKCGLEEAAESAARARTVLEAEDYTASLSQFDAWLRQNGNQRNPGTTADLIVAALFVALRDGFIPTPELDTIVRQIPSKMKPDLKNEYKQ</sequence>
<dbReference type="AlphaFoldDB" id="A0A517RBH0"/>
<dbReference type="InterPro" id="IPR002736">
    <property type="entry name" value="CitG"/>
</dbReference>